<dbReference type="AlphaFoldDB" id="A0A8K0HS60"/>
<dbReference type="Proteomes" id="UP000796880">
    <property type="component" value="Unassembled WGS sequence"/>
</dbReference>
<dbReference type="EMBL" id="VOIH02000001">
    <property type="protein sequence ID" value="KAF3456720.1"/>
    <property type="molecule type" value="Genomic_DNA"/>
</dbReference>
<organism evidence="2 3">
    <name type="scientific">Rhamnella rubrinervis</name>
    <dbReference type="NCBI Taxonomy" id="2594499"/>
    <lineage>
        <taxon>Eukaryota</taxon>
        <taxon>Viridiplantae</taxon>
        <taxon>Streptophyta</taxon>
        <taxon>Embryophyta</taxon>
        <taxon>Tracheophyta</taxon>
        <taxon>Spermatophyta</taxon>
        <taxon>Magnoliopsida</taxon>
        <taxon>eudicotyledons</taxon>
        <taxon>Gunneridae</taxon>
        <taxon>Pentapetalae</taxon>
        <taxon>rosids</taxon>
        <taxon>fabids</taxon>
        <taxon>Rosales</taxon>
        <taxon>Rhamnaceae</taxon>
        <taxon>rhamnoid group</taxon>
        <taxon>Rhamneae</taxon>
        <taxon>Rhamnella</taxon>
    </lineage>
</organism>
<protein>
    <submittedName>
        <fullName evidence="2">Uncharacterized protein</fullName>
    </submittedName>
</protein>
<sequence>MVRVETLIGLLLTVDSCGGGDSELSSRTGEEPFGILTVDGEEEEEEYQKEWRENNYMGEKEIFHPVIRSANIRPPIELKFGEGVHDSRL</sequence>
<gene>
    <name evidence="2" type="ORF">FNV43_RR01374</name>
</gene>
<evidence type="ECO:0000256" key="1">
    <source>
        <dbReference type="SAM" id="SignalP"/>
    </source>
</evidence>
<keyword evidence="3" id="KW-1185">Reference proteome</keyword>
<evidence type="ECO:0000313" key="2">
    <source>
        <dbReference type="EMBL" id="KAF3456720.1"/>
    </source>
</evidence>
<proteinExistence type="predicted"/>
<comment type="caution">
    <text evidence="2">The sequence shown here is derived from an EMBL/GenBank/DDBJ whole genome shotgun (WGS) entry which is preliminary data.</text>
</comment>
<feature type="chain" id="PRO_5035440459" evidence="1">
    <location>
        <begin position="20"/>
        <end position="89"/>
    </location>
</feature>
<feature type="signal peptide" evidence="1">
    <location>
        <begin position="1"/>
        <end position="19"/>
    </location>
</feature>
<keyword evidence="1" id="KW-0732">Signal</keyword>
<accession>A0A8K0HS60</accession>
<name>A0A8K0HS60_9ROSA</name>
<evidence type="ECO:0000313" key="3">
    <source>
        <dbReference type="Proteomes" id="UP000796880"/>
    </source>
</evidence>
<reference evidence="2" key="1">
    <citation type="submission" date="2020-03" db="EMBL/GenBank/DDBJ databases">
        <title>A high-quality chromosome-level genome assembly of a woody plant with both climbing and erect habits, Rhamnella rubrinervis.</title>
        <authorList>
            <person name="Lu Z."/>
            <person name="Yang Y."/>
            <person name="Zhu X."/>
            <person name="Sun Y."/>
        </authorList>
    </citation>
    <scope>NUCLEOTIDE SEQUENCE</scope>
    <source>
        <strain evidence="2">BYM</strain>
        <tissue evidence="2">Leaf</tissue>
    </source>
</reference>